<dbReference type="Proteomes" id="UP000006867">
    <property type="component" value="Chromosome"/>
</dbReference>
<dbReference type="InterPro" id="IPR011991">
    <property type="entry name" value="ArsR-like_HTH"/>
</dbReference>
<dbReference type="InterPro" id="IPR051081">
    <property type="entry name" value="HTH_MetalResp_TranReg"/>
</dbReference>
<dbReference type="PRINTS" id="PR00778">
    <property type="entry name" value="HTHARSR"/>
</dbReference>
<evidence type="ECO:0000256" key="2">
    <source>
        <dbReference type="ARBA" id="ARBA00023125"/>
    </source>
</evidence>
<proteinExistence type="predicted"/>
<keyword evidence="2" id="KW-0238">DNA-binding</keyword>
<evidence type="ECO:0000256" key="1">
    <source>
        <dbReference type="ARBA" id="ARBA00023015"/>
    </source>
</evidence>
<gene>
    <name evidence="5" type="ordered locus">BATR1942_13015</name>
</gene>
<dbReference type="Pfam" id="PF01022">
    <property type="entry name" value="HTH_5"/>
    <property type="match status" value="1"/>
</dbReference>
<dbReference type="InterPro" id="IPR036390">
    <property type="entry name" value="WH_DNA-bd_sf"/>
</dbReference>
<dbReference type="SMART" id="SM00418">
    <property type="entry name" value="HTH_ARSR"/>
    <property type="match status" value="1"/>
</dbReference>
<dbReference type="InterPro" id="IPR001845">
    <property type="entry name" value="HTH_ArsR_DNA-bd_dom"/>
</dbReference>
<dbReference type="EMBL" id="CP002207">
    <property type="protein sequence ID" value="ADP33530.1"/>
    <property type="molecule type" value="Genomic_DNA"/>
</dbReference>
<protein>
    <submittedName>
        <fullName evidence="5">NrsE</fullName>
    </submittedName>
</protein>
<dbReference type="CDD" id="cd00090">
    <property type="entry name" value="HTH_ARSR"/>
    <property type="match status" value="1"/>
</dbReference>
<dbReference type="PANTHER" id="PTHR33154:SF18">
    <property type="entry name" value="ARSENICAL RESISTANCE OPERON REPRESSOR"/>
    <property type="match status" value="1"/>
</dbReference>
<keyword evidence="3" id="KW-0804">Transcription</keyword>
<evidence type="ECO:0000313" key="6">
    <source>
        <dbReference type="Proteomes" id="UP000006867"/>
    </source>
</evidence>
<dbReference type="PROSITE" id="PS50987">
    <property type="entry name" value="HTH_ARSR_2"/>
    <property type="match status" value="1"/>
</dbReference>
<keyword evidence="1" id="KW-0805">Transcription regulation</keyword>
<dbReference type="RefSeq" id="WP_003324964.1">
    <property type="nucleotide sequence ID" value="NC_014639.1"/>
</dbReference>
<dbReference type="SUPFAM" id="SSF46785">
    <property type="entry name" value="Winged helix' DNA-binding domain"/>
    <property type="match status" value="1"/>
</dbReference>
<dbReference type="InterPro" id="IPR036388">
    <property type="entry name" value="WH-like_DNA-bd_sf"/>
</dbReference>
<name>A0ABN3ZCJ8_BACA1</name>
<evidence type="ECO:0000313" key="5">
    <source>
        <dbReference type="EMBL" id="ADP33530.1"/>
    </source>
</evidence>
<keyword evidence="6" id="KW-1185">Reference proteome</keyword>
<evidence type="ECO:0000256" key="3">
    <source>
        <dbReference type="ARBA" id="ARBA00023163"/>
    </source>
</evidence>
<dbReference type="PANTHER" id="PTHR33154">
    <property type="entry name" value="TRANSCRIPTIONAL REGULATOR, ARSR FAMILY"/>
    <property type="match status" value="1"/>
</dbReference>
<feature type="domain" description="HTH arsR-type" evidence="4">
    <location>
        <begin position="262"/>
        <end position="355"/>
    </location>
</feature>
<organism evidence="5 6">
    <name type="scientific">Bacillus atrophaeus (strain 1942)</name>
    <dbReference type="NCBI Taxonomy" id="720555"/>
    <lineage>
        <taxon>Bacteria</taxon>
        <taxon>Bacillati</taxon>
        <taxon>Bacillota</taxon>
        <taxon>Bacilli</taxon>
        <taxon>Bacillales</taxon>
        <taxon>Bacillaceae</taxon>
        <taxon>Bacillus</taxon>
    </lineage>
</organism>
<dbReference type="Gene3D" id="1.10.10.10">
    <property type="entry name" value="Winged helix-like DNA-binding domain superfamily/Winged helix DNA-binding domain"/>
    <property type="match status" value="1"/>
</dbReference>
<evidence type="ECO:0000259" key="4">
    <source>
        <dbReference type="PROSITE" id="PS50987"/>
    </source>
</evidence>
<reference evidence="5 6" key="1">
    <citation type="journal article" date="2011" name="Front. Microbiol.">
        <title>Genomic signatures of strain selection and enhancement in Bacillus atrophaeus var. globigii, a historical biowarfare simulant.</title>
        <authorList>
            <person name="Gibbons H.S."/>
            <person name="Broomall S.M."/>
            <person name="McNew L.A."/>
            <person name="Daligault H."/>
            <person name="Chapman C."/>
            <person name="Bruce D."/>
            <person name="Karavis M."/>
            <person name="Krepps M."/>
            <person name="McGregor P.A."/>
            <person name="Hong C."/>
            <person name="Park K.H."/>
            <person name="Akmal A."/>
            <person name="Feldman A."/>
            <person name="Lin J.S."/>
            <person name="Chang W.E."/>
            <person name="Higgs B.W."/>
            <person name="Demirev P."/>
            <person name="Lindquist J."/>
            <person name="Liem A."/>
            <person name="Fochler E."/>
            <person name="Read T.D."/>
            <person name="Tapia R."/>
            <person name="Johnson S."/>
            <person name="Bishop-Lilly K.A."/>
            <person name="Detter C."/>
            <person name="Han C."/>
            <person name="Sozhamannan S."/>
            <person name="Rosenzweig C.N."/>
            <person name="Skowronski E.W."/>
        </authorList>
    </citation>
    <scope>NUCLEOTIDE SEQUENCE [LARGE SCALE GENOMIC DNA]</scope>
    <source>
        <strain evidence="5 6">1942</strain>
    </source>
</reference>
<accession>A0ABN3ZCJ8</accession>
<sequence length="357" mass="42159">MEIKVNDTVSGFLDKISALLFVKHEAFYKEYWHKLNVKIEKEYFQVLAELKVIKKNYGEFLNFYFGSFRQYEDVVNGNIFCVATTFFRISDLYDEKFCDIIQILKESPDEKIRMNIAESLLYLEGQSSADEMMYAENQEEFFLLLKKLSITSESKWNLFEVIKQPRTYIQSFCETLLKINDELDKALSKLSSHKKKWIIQLNKMEKDIPIHIIETIKGKQYLDNCDVYMYPVLNPFTAIITKKQNVVYLGLGYSTDKFFLSQNDERVDKMINILKLLSDKSKFKILMLLKNKKLYANEIAEILQLSNATISHHMRILAVHDLVHTVRIQNKTYYYLDEHTIYLLLNDLQLSLVINDD</sequence>